<reference evidence="6" key="1">
    <citation type="journal article" date="2019" name="Int. J. Syst. Evol. Microbiol.">
        <title>The Global Catalogue of Microorganisms (GCM) 10K type strain sequencing project: providing services to taxonomists for standard genome sequencing and annotation.</title>
        <authorList>
            <consortium name="The Broad Institute Genomics Platform"/>
            <consortium name="The Broad Institute Genome Sequencing Center for Infectious Disease"/>
            <person name="Wu L."/>
            <person name="Ma J."/>
        </authorList>
    </citation>
    <scope>NUCLEOTIDE SEQUENCE [LARGE SCALE GENOMIC DNA]</scope>
    <source>
        <strain evidence="6">CCUG 63418</strain>
    </source>
</reference>
<comment type="caution">
    <text evidence="5">The sequence shown here is derived from an EMBL/GenBank/DDBJ whole genome shotgun (WGS) entry which is preliminary data.</text>
</comment>
<feature type="domain" description="Glycosyl hydrolase family 67 C-terminal" evidence="3">
    <location>
        <begin position="436"/>
        <end position="666"/>
    </location>
</feature>
<dbReference type="Gene3D" id="3.90.1330.10">
    <property type="entry name" value="Alpha-glucuronidase, C-terminal domain"/>
    <property type="match status" value="1"/>
</dbReference>
<dbReference type="Gene3D" id="3.30.379.10">
    <property type="entry name" value="Chitobiase/beta-hexosaminidase domain 2-like"/>
    <property type="match status" value="1"/>
</dbReference>
<dbReference type="InterPro" id="IPR011099">
    <property type="entry name" value="Glyco_hydro_67_C"/>
</dbReference>
<evidence type="ECO:0000259" key="3">
    <source>
        <dbReference type="Pfam" id="PF07477"/>
    </source>
</evidence>
<evidence type="ECO:0000313" key="5">
    <source>
        <dbReference type="EMBL" id="MFD0749379.1"/>
    </source>
</evidence>
<dbReference type="InterPro" id="IPR029018">
    <property type="entry name" value="Hex-like_dom2"/>
</dbReference>
<dbReference type="Gene3D" id="3.20.20.80">
    <property type="entry name" value="Glycosidases"/>
    <property type="match status" value="1"/>
</dbReference>
<dbReference type="SUPFAM" id="SSF51445">
    <property type="entry name" value="(Trans)glycosidases"/>
    <property type="match status" value="1"/>
</dbReference>
<dbReference type="Pfam" id="PF07488">
    <property type="entry name" value="Glyco_hydro_67M"/>
    <property type="match status" value="1"/>
</dbReference>
<dbReference type="InterPro" id="IPR037054">
    <property type="entry name" value="A-glucoronidase_C_sf"/>
</dbReference>
<evidence type="ECO:0000313" key="6">
    <source>
        <dbReference type="Proteomes" id="UP001596958"/>
    </source>
</evidence>
<dbReference type="InterPro" id="IPR017853">
    <property type="entry name" value="GH"/>
</dbReference>
<feature type="domain" description="Glycosyl hydrolase family 67 catalytic" evidence="4">
    <location>
        <begin position="114"/>
        <end position="434"/>
    </location>
</feature>
<dbReference type="SUPFAM" id="SSF55545">
    <property type="entry name" value="beta-N-acetylhexosaminidase-like domain"/>
    <property type="match status" value="1"/>
</dbReference>
<dbReference type="InterPro" id="IPR011100">
    <property type="entry name" value="Glyco_hydro_67_cat"/>
</dbReference>
<proteinExistence type="predicted"/>
<feature type="chain" id="PRO_5045732594" evidence="2">
    <location>
        <begin position="27"/>
        <end position="693"/>
    </location>
</feature>
<sequence>MKMILTASRNFIWIYALVLLAFSARADDGHDLWLRPVNAKPVKVTGVNAKSPMMGIAKKEIEQRWLGAENATVEFRIVKDPTVKTDGFKITGNAISATSESGILYGAYELLRRQQTGDLSNVISNPSYQRRILNHWDNLNGSIERGYAGNSIFWRSGDNAFTVTEKDKQLWQEYARANASIGINGSVLNNVNASAQILGADQLKRLVAIAAVLRPYGIKTYLSINFASPIGLGKLPNADPLNPEVIKWWKEKVAEIYKLVPDFGGFLVKANSEGQPGPQDYKRTHVDGANMLADALKPYNGIVMWRAFVYNASEKDRAKQAYLEFMPFDGQFRDNVIIQVKNGPIDFQPREPFSPLFGALKKTPIMPELQVTQEYLGHSEQLVFLATMWEEMFKSDTYQEGKNSTVARVTDGSIFPQKYTAIAGVSNVGLDTNWNGHEFAQANWYAYGRMAWNDQLDSKTIADEWIKLTFAPADVNNNWKNGFLEPVKKMMLESRETAVDYSMPLGLHHIFAGSHHYGPGPWWAPAGTRKDWTPPYYHQADANGIGFDRTKNGTDAVDQYHAPLAADFNNVATTPEMYLLYFHHLSWDYKMKNGKTLWDDLCSHWDSGVKQVRQYQVVWDKVEPYVDAQRFARVQEKLRRQTRDAQFWKDACILYFQQFSKRPIPDYVERPVNNLNYYMTTDPLSMKPVQQRR</sequence>
<dbReference type="EMBL" id="JBHTHU010000002">
    <property type="protein sequence ID" value="MFD0749379.1"/>
    <property type="molecule type" value="Genomic_DNA"/>
</dbReference>
<keyword evidence="1" id="KW-0378">Hydrolase</keyword>
<dbReference type="RefSeq" id="WP_377097693.1">
    <property type="nucleotide sequence ID" value="NZ_JBHTHU010000002.1"/>
</dbReference>
<feature type="signal peptide" evidence="2">
    <location>
        <begin position="1"/>
        <end position="26"/>
    </location>
</feature>
<keyword evidence="2" id="KW-0732">Signal</keyword>
<evidence type="ECO:0000256" key="2">
    <source>
        <dbReference type="SAM" id="SignalP"/>
    </source>
</evidence>
<evidence type="ECO:0000259" key="4">
    <source>
        <dbReference type="Pfam" id="PF07488"/>
    </source>
</evidence>
<dbReference type="PANTHER" id="PTHR39207:SF1">
    <property type="entry name" value="ALPHA-GLUCURONIDASE A"/>
    <property type="match status" value="1"/>
</dbReference>
<dbReference type="PANTHER" id="PTHR39207">
    <property type="entry name" value="ALPHA-GLUCURONIDASE A"/>
    <property type="match status" value="1"/>
</dbReference>
<organism evidence="5 6">
    <name type="scientific">Mucilaginibacter calamicampi</name>
    <dbReference type="NCBI Taxonomy" id="1302352"/>
    <lineage>
        <taxon>Bacteria</taxon>
        <taxon>Pseudomonadati</taxon>
        <taxon>Bacteroidota</taxon>
        <taxon>Sphingobacteriia</taxon>
        <taxon>Sphingobacteriales</taxon>
        <taxon>Sphingobacteriaceae</taxon>
        <taxon>Mucilaginibacter</taxon>
    </lineage>
</organism>
<gene>
    <name evidence="5" type="ORF">ACFQZS_04445</name>
</gene>
<evidence type="ECO:0000256" key="1">
    <source>
        <dbReference type="ARBA" id="ARBA00022801"/>
    </source>
</evidence>
<name>A0ABW2YUX9_9SPHI</name>
<accession>A0ABW2YUX9</accession>
<dbReference type="Pfam" id="PF07477">
    <property type="entry name" value="Glyco_hydro_67C"/>
    <property type="match status" value="1"/>
</dbReference>
<protein>
    <submittedName>
        <fullName evidence="5">Alpha-glucuronidase</fullName>
    </submittedName>
</protein>
<dbReference type="Proteomes" id="UP001596958">
    <property type="component" value="Unassembled WGS sequence"/>
</dbReference>
<keyword evidence="6" id="KW-1185">Reference proteome</keyword>